<protein>
    <submittedName>
        <fullName evidence="2">Uncharacterized protein</fullName>
    </submittedName>
</protein>
<dbReference type="AlphaFoldDB" id="A0A6G0XEF2"/>
<dbReference type="Proteomes" id="UP000481153">
    <property type="component" value="Unassembled WGS sequence"/>
</dbReference>
<name>A0A6G0XEF2_9STRA</name>
<evidence type="ECO:0000313" key="2">
    <source>
        <dbReference type="EMBL" id="KAF0738588.1"/>
    </source>
</evidence>
<feature type="transmembrane region" description="Helical" evidence="1">
    <location>
        <begin position="96"/>
        <end position="118"/>
    </location>
</feature>
<keyword evidence="1" id="KW-0472">Membrane</keyword>
<dbReference type="VEuPathDB" id="FungiDB:AeMF1_012950"/>
<sequence length="351" mass="39762">MTSTPCTDLCLSSVTTAACNRSETACPTCVFPRLGIYVCTYNCTEIGATICPAQLNATTIFVEPTITTMAPTEQPTTQLPSTTENSSSGALIPGRLLLILLLVSGSVCVLLACCAWMYRRKVIRERENNNLTIVRHDPTKSYNPTLAHAKLDLWNDRDSSFLRKSTTQTQSTSGWLSDLFIAPSPQGLALPKQVEEQDPWLFTNPYRRSSVVDLLQPHPEEEAVEIATPLRTLDHIVIYKPLYQVTHYCHNELVGILKQRSSRTHENKLPFSWTYDRSSPSCLEILQTGGEITRKARRWLDLSFFSEDKLSIFEPQEAGNERRGVALVDLEYVIKRMIDELFFSRRRNRQQ</sequence>
<organism evidence="2 3">
    <name type="scientific">Aphanomyces euteiches</name>
    <dbReference type="NCBI Taxonomy" id="100861"/>
    <lineage>
        <taxon>Eukaryota</taxon>
        <taxon>Sar</taxon>
        <taxon>Stramenopiles</taxon>
        <taxon>Oomycota</taxon>
        <taxon>Saprolegniomycetes</taxon>
        <taxon>Saprolegniales</taxon>
        <taxon>Verrucalvaceae</taxon>
        <taxon>Aphanomyces</taxon>
    </lineage>
</organism>
<gene>
    <name evidence="2" type="ORF">Ae201684_005516</name>
</gene>
<keyword evidence="1" id="KW-1133">Transmembrane helix</keyword>
<evidence type="ECO:0000313" key="3">
    <source>
        <dbReference type="Proteomes" id="UP000481153"/>
    </source>
</evidence>
<keyword evidence="3" id="KW-1185">Reference proteome</keyword>
<comment type="caution">
    <text evidence="2">The sequence shown here is derived from an EMBL/GenBank/DDBJ whole genome shotgun (WGS) entry which is preliminary data.</text>
</comment>
<keyword evidence="1" id="KW-0812">Transmembrane</keyword>
<proteinExistence type="predicted"/>
<reference evidence="2 3" key="1">
    <citation type="submission" date="2019-07" db="EMBL/GenBank/DDBJ databases">
        <title>Genomics analysis of Aphanomyces spp. identifies a new class of oomycete effector associated with host adaptation.</title>
        <authorList>
            <person name="Gaulin E."/>
        </authorList>
    </citation>
    <scope>NUCLEOTIDE SEQUENCE [LARGE SCALE GENOMIC DNA]</scope>
    <source>
        <strain evidence="2 3">ATCC 201684</strain>
    </source>
</reference>
<evidence type="ECO:0000256" key="1">
    <source>
        <dbReference type="SAM" id="Phobius"/>
    </source>
</evidence>
<accession>A0A6G0XEF2</accession>
<dbReference type="EMBL" id="VJMJ01000071">
    <property type="protein sequence ID" value="KAF0738588.1"/>
    <property type="molecule type" value="Genomic_DNA"/>
</dbReference>